<comment type="subcellular location">
    <subcellularLocation>
        <location evidence="1">Endoplasmic reticulum membrane</location>
        <topology evidence="1">Single-pass membrane protein</topology>
    </subcellularLocation>
</comment>
<dbReference type="EMBL" id="JAOQJU010000003">
    <property type="protein sequence ID" value="MCU6685945.1"/>
    <property type="molecule type" value="Genomic_DNA"/>
</dbReference>
<sequence length="153" mass="17745">MKKKIGFIASSGGHWEELLCLREIAEDCSAFFVTEKGGQSDDCQLEHLYALPQINRKEKHFVWHFFRLMKDAYHILRNEEPDVIITTGALLAFPFCLFAKCMHKKVIYIESFARVHEKSLTGKLVYPFADLFIVQWESMLETYPKAIYGGSVF</sequence>
<name>A0ABT2RKK8_9FIRM</name>
<dbReference type="PANTHER" id="PTHR12154">
    <property type="entry name" value="GLYCOSYL TRANSFERASE-RELATED"/>
    <property type="match status" value="1"/>
</dbReference>
<keyword evidence="3" id="KW-0256">Endoplasmic reticulum</keyword>
<evidence type="ECO:0000313" key="6">
    <source>
        <dbReference type="EMBL" id="MCU6685945.1"/>
    </source>
</evidence>
<dbReference type="Pfam" id="PF08660">
    <property type="entry name" value="Alg14"/>
    <property type="match status" value="1"/>
</dbReference>
<reference evidence="6 7" key="1">
    <citation type="journal article" date="2021" name="ISME Commun">
        <title>Automated analysis of genomic sequences facilitates high-throughput and comprehensive description of bacteria.</title>
        <authorList>
            <person name="Hitch T.C.A."/>
        </authorList>
    </citation>
    <scope>NUCLEOTIDE SEQUENCE [LARGE SCALE GENOMIC DNA]</scope>
    <source>
        <strain evidence="6 7">Sanger_03</strain>
    </source>
</reference>
<evidence type="ECO:0000256" key="1">
    <source>
        <dbReference type="ARBA" id="ARBA00004389"/>
    </source>
</evidence>
<keyword evidence="7" id="KW-1185">Reference proteome</keyword>
<comment type="caution">
    <text evidence="6">The sequence shown here is derived from an EMBL/GenBank/DDBJ whole genome shotgun (WGS) entry which is preliminary data.</text>
</comment>
<dbReference type="GO" id="GO:0016740">
    <property type="term" value="F:transferase activity"/>
    <property type="evidence" value="ECO:0007669"/>
    <property type="project" value="UniProtKB-KW"/>
</dbReference>
<evidence type="ECO:0000256" key="2">
    <source>
        <dbReference type="ARBA" id="ARBA00022692"/>
    </source>
</evidence>
<proteinExistence type="predicted"/>
<keyword evidence="2" id="KW-0812">Transmembrane</keyword>
<dbReference type="InterPro" id="IPR013969">
    <property type="entry name" value="Oligosacch_biosynth_Alg14"/>
</dbReference>
<dbReference type="PANTHER" id="PTHR12154:SF4">
    <property type="entry name" value="UDP-N-ACETYLGLUCOSAMINE TRANSFERASE SUBUNIT ALG14 HOMOLOG"/>
    <property type="match status" value="1"/>
</dbReference>
<keyword evidence="5" id="KW-0472">Membrane</keyword>
<protein>
    <submittedName>
        <fullName evidence="6">UDP-N-acetylglucosamine transferase subunit ALG14</fullName>
    </submittedName>
</protein>
<dbReference type="SUPFAM" id="SSF53756">
    <property type="entry name" value="UDP-Glycosyltransferase/glycogen phosphorylase"/>
    <property type="match status" value="1"/>
</dbReference>
<evidence type="ECO:0000256" key="4">
    <source>
        <dbReference type="ARBA" id="ARBA00022989"/>
    </source>
</evidence>
<evidence type="ECO:0000256" key="5">
    <source>
        <dbReference type="ARBA" id="ARBA00023136"/>
    </source>
</evidence>
<accession>A0ABT2RKK8</accession>
<evidence type="ECO:0000256" key="3">
    <source>
        <dbReference type="ARBA" id="ARBA00022824"/>
    </source>
</evidence>
<gene>
    <name evidence="6" type="ORF">OCV99_05100</name>
</gene>
<keyword evidence="6" id="KW-0808">Transferase</keyword>
<organism evidence="6 7">
    <name type="scientific">Dorea acetigenes</name>
    <dbReference type="NCBI Taxonomy" id="2981787"/>
    <lineage>
        <taxon>Bacteria</taxon>
        <taxon>Bacillati</taxon>
        <taxon>Bacillota</taxon>
        <taxon>Clostridia</taxon>
        <taxon>Lachnospirales</taxon>
        <taxon>Lachnospiraceae</taxon>
        <taxon>Dorea</taxon>
    </lineage>
</organism>
<keyword evidence="4" id="KW-1133">Transmembrane helix</keyword>
<evidence type="ECO:0000313" key="7">
    <source>
        <dbReference type="Proteomes" id="UP001652431"/>
    </source>
</evidence>
<dbReference type="RefSeq" id="WP_262574933.1">
    <property type="nucleotide sequence ID" value="NZ_JAOQJU010000003.1"/>
</dbReference>
<dbReference type="Gene3D" id="3.40.50.2000">
    <property type="entry name" value="Glycogen Phosphorylase B"/>
    <property type="match status" value="1"/>
</dbReference>
<dbReference type="NCBIfam" id="NF041549">
    <property type="entry name" value="PssD"/>
    <property type="match status" value="1"/>
</dbReference>
<dbReference type="Proteomes" id="UP001652431">
    <property type="component" value="Unassembled WGS sequence"/>
</dbReference>